<accession>A0A1E3VVJ5</accession>
<feature type="signal peptide" evidence="1">
    <location>
        <begin position="1"/>
        <end position="22"/>
    </location>
</feature>
<evidence type="ECO:0000256" key="1">
    <source>
        <dbReference type="SAM" id="SignalP"/>
    </source>
</evidence>
<dbReference type="AlphaFoldDB" id="A0A1E3VVJ5"/>
<feature type="chain" id="PRO_5009138620" evidence="1">
    <location>
        <begin position="23"/>
        <end position="145"/>
    </location>
</feature>
<evidence type="ECO:0000313" key="3">
    <source>
        <dbReference type="Proteomes" id="UP000094172"/>
    </source>
</evidence>
<dbReference type="RefSeq" id="WP_069443112.1">
    <property type="nucleotide sequence ID" value="NZ_LPWE01000001.1"/>
</dbReference>
<comment type="caution">
    <text evidence="2">The sequence shown here is derived from an EMBL/GenBank/DDBJ whole genome shotgun (WGS) entry which is preliminary data.</text>
</comment>
<organism evidence="2 3">
    <name type="scientific">Methyloceanibacter stevinii</name>
    <dbReference type="NCBI Taxonomy" id="1774970"/>
    <lineage>
        <taxon>Bacteria</taxon>
        <taxon>Pseudomonadati</taxon>
        <taxon>Pseudomonadota</taxon>
        <taxon>Alphaproteobacteria</taxon>
        <taxon>Hyphomicrobiales</taxon>
        <taxon>Hyphomicrobiaceae</taxon>
        <taxon>Methyloceanibacter</taxon>
    </lineage>
</organism>
<reference evidence="2 3" key="1">
    <citation type="journal article" date="2016" name="Environ. Microbiol.">
        <title>New Methyloceanibacter diversity from North Sea sediments includes methanotroph containing solely the soluble methane monooxygenase.</title>
        <authorList>
            <person name="Vekeman B."/>
            <person name="Kerckhof F.M."/>
            <person name="Cremers G."/>
            <person name="de Vos P."/>
            <person name="Vandamme P."/>
            <person name="Boon N."/>
            <person name="Op den Camp H.J."/>
            <person name="Heylen K."/>
        </authorList>
    </citation>
    <scope>NUCLEOTIDE SEQUENCE [LARGE SCALE GENOMIC DNA]</scope>
    <source>
        <strain evidence="2 3">R-67176</strain>
    </source>
</reference>
<dbReference type="STRING" id="1774970.AUC70_00615"/>
<sequence length="145" mass="15585">MMKSPVTLAFALGALFCGPAMAEPDQPTRMGADKEKTVYVQLIVKACPAAETPLEPTNQGKIYDNEKSLTPEERKAALVSLGCIDVPVPMDFLADAMSPNACIGRGGFMAAMQFLQQRQDLHDFPAVGSWHCVISDHEVVGASTM</sequence>
<keyword evidence="1" id="KW-0732">Signal</keyword>
<keyword evidence="3" id="KW-1185">Reference proteome</keyword>
<protein>
    <submittedName>
        <fullName evidence="2">Uncharacterized protein</fullName>
    </submittedName>
</protein>
<gene>
    <name evidence="2" type="ORF">AUC70_00615</name>
</gene>
<proteinExistence type="predicted"/>
<name>A0A1E3VVJ5_9HYPH</name>
<evidence type="ECO:0000313" key="2">
    <source>
        <dbReference type="EMBL" id="ODR97553.1"/>
    </source>
</evidence>
<dbReference type="Proteomes" id="UP000094172">
    <property type="component" value="Unassembled WGS sequence"/>
</dbReference>
<dbReference type="EMBL" id="LPWE01000001">
    <property type="protein sequence ID" value="ODR97553.1"/>
    <property type="molecule type" value="Genomic_DNA"/>
</dbReference>